<keyword evidence="5" id="KW-0472">Membrane</keyword>
<evidence type="ECO:0000256" key="1">
    <source>
        <dbReference type="ARBA" id="ARBA00004162"/>
    </source>
</evidence>
<dbReference type="AlphaFoldDB" id="A0A0B7JE32"/>
<dbReference type="InterPro" id="IPR052027">
    <property type="entry name" value="PspC"/>
</dbReference>
<gene>
    <name evidence="6" type="primary">pspC</name>
    <name evidence="6" type="ORF">C9J27_01660</name>
</gene>
<dbReference type="eggNOG" id="COG1983">
    <property type="taxonomic scope" value="Bacteria"/>
</dbReference>
<evidence type="ECO:0000256" key="5">
    <source>
        <dbReference type="ARBA" id="ARBA00023136"/>
    </source>
</evidence>
<reference evidence="6 7" key="1">
    <citation type="submission" date="2018-01" db="EMBL/GenBank/DDBJ databases">
        <title>Whole genome sequencing of Histamine producing bacteria.</title>
        <authorList>
            <person name="Butler K."/>
        </authorList>
    </citation>
    <scope>NUCLEOTIDE SEQUENCE [LARGE SCALE GENOMIC DNA]</scope>
    <source>
        <strain evidence="6 7">FS-7.2</strain>
    </source>
</reference>
<protein>
    <submittedName>
        <fullName evidence="6">Envelope stress response membrane protein PspC</fullName>
    </submittedName>
</protein>
<keyword evidence="3" id="KW-0812">Transmembrane</keyword>
<name>A0A0B7JE32_9GAMM</name>
<evidence type="ECO:0000313" key="6">
    <source>
        <dbReference type="EMBL" id="PSV01794.1"/>
    </source>
</evidence>
<accession>A0A2T3KP09</accession>
<dbReference type="Proteomes" id="UP000241426">
    <property type="component" value="Unassembled WGS sequence"/>
</dbReference>
<dbReference type="PANTHER" id="PTHR33885">
    <property type="entry name" value="PHAGE SHOCK PROTEIN C"/>
    <property type="match status" value="1"/>
</dbReference>
<evidence type="ECO:0000256" key="3">
    <source>
        <dbReference type="ARBA" id="ARBA00022692"/>
    </source>
</evidence>
<sequence>MRKTLYRDPNNGKLGGVCAGLAEYFGVEIWLMRILAVTAFLLGVGFFATVAYIAAWLILDKMPLQRKEQQHQYTEHNVKQKPWQTGQSPQQILDNVEIELARSEVSIQKMEAYVTSSAFKVDREFNKL</sequence>
<dbReference type="PANTHER" id="PTHR33885:SF3">
    <property type="entry name" value="PHAGE SHOCK PROTEIN C"/>
    <property type="match status" value="1"/>
</dbReference>
<keyword evidence="4" id="KW-1133">Transmembrane helix</keyword>
<dbReference type="EMBL" id="PYNF01000001">
    <property type="protein sequence ID" value="PSV01794.1"/>
    <property type="molecule type" value="Genomic_DNA"/>
</dbReference>
<dbReference type="InterPro" id="IPR014320">
    <property type="entry name" value="Phageshock_PspC"/>
</dbReference>
<organism evidence="6 7">
    <name type="scientific">Photobacterium kishitanii</name>
    <dbReference type="NCBI Taxonomy" id="318456"/>
    <lineage>
        <taxon>Bacteria</taxon>
        <taxon>Pseudomonadati</taxon>
        <taxon>Pseudomonadota</taxon>
        <taxon>Gammaproteobacteria</taxon>
        <taxon>Vibrionales</taxon>
        <taxon>Vibrionaceae</taxon>
        <taxon>Photobacterium</taxon>
    </lineage>
</organism>
<keyword evidence="2" id="KW-1003">Cell membrane</keyword>
<evidence type="ECO:0000313" key="7">
    <source>
        <dbReference type="Proteomes" id="UP000241426"/>
    </source>
</evidence>
<evidence type="ECO:0000256" key="2">
    <source>
        <dbReference type="ARBA" id="ARBA00022475"/>
    </source>
</evidence>
<evidence type="ECO:0000256" key="4">
    <source>
        <dbReference type="ARBA" id="ARBA00022989"/>
    </source>
</evidence>
<comment type="subcellular location">
    <subcellularLocation>
        <location evidence="1">Cell membrane</location>
        <topology evidence="1">Single-pass membrane protein</topology>
    </subcellularLocation>
</comment>
<comment type="caution">
    <text evidence="6">The sequence shown here is derived from an EMBL/GenBank/DDBJ whole genome shotgun (WGS) entry which is preliminary data.</text>
</comment>
<dbReference type="RefSeq" id="WP_036795287.1">
    <property type="nucleotide sequence ID" value="NZ_LN794352.1"/>
</dbReference>
<dbReference type="NCBIfam" id="TIGR02978">
    <property type="entry name" value="phageshock_pspC"/>
    <property type="match status" value="1"/>
</dbReference>
<proteinExistence type="predicted"/>
<dbReference type="InterPro" id="IPR007168">
    <property type="entry name" value="Phageshock_PspC_N"/>
</dbReference>
<dbReference type="Pfam" id="PF04024">
    <property type="entry name" value="PspC"/>
    <property type="match status" value="1"/>
</dbReference>
<accession>A0A0B7JE32</accession>
<dbReference type="GeneID" id="29943948"/>
<dbReference type="GO" id="GO:0005886">
    <property type="term" value="C:plasma membrane"/>
    <property type="evidence" value="ECO:0007669"/>
    <property type="project" value="UniProtKB-SubCell"/>
</dbReference>